<dbReference type="EnsemblPlants" id="AET3Gv20612500.16">
    <property type="protein sequence ID" value="AET3Gv20612500.16"/>
    <property type="gene ID" value="AET3Gv20612500"/>
</dbReference>
<dbReference type="Pfam" id="PF23180">
    <property type="entry name" value="ALE2_N"/>
    <property type="match status" value="1"/>
</dbReference>
<keyword evidence="5 6" id="KW-0067">ATP-binding</keyword>
<feature type="compositionally biased region" description="Low complexity" evidence="7">
    <location>
        <begin position="148"/>
        <end position="160"/>
    </location>
</feature>
<dbReference type="Gene3D" id="1.10.510.10">
    <property type="entry name" value="Transferase(Phosphotransferase) domain 1"/>
    <property type="match status" value="1"/>
</dbReference>
<evidence type="ECO:0000256" key="7">
    <source>
        <dbReference type="SAM" id="MobiDB-lite"/>
    </source>
</evidence>
<accession>A0A453F904</accession>
<feature type="compositionally biased region" description="Low complexity" evidence="7">
    <location>
        <begin position="227"/>
        <end position="238"/>
    </location>
</feature>
<dbReference type="Proteomes" id="UP000015105">
    <property type="component" value="Chromosome 3D"/>
</dbReference>
<proteinExistence type="predicted"/>
<keyword evidence="2" id="KW-0808">Transferase</keyword>
<feature type="region of interest" description="Disordered" evidence="7">
    <location>
        <begin position="209"/>
        <end position="325"/>
    </location>
</feature>
<evidence type="ECO:0000256" key="4">
    <source>
        <dbReference type="ARBA" id="ARBA00022777"/>
    </source>
</evidence>
<sequence>RYLTAASVRVLPPRLREMGRRQGGNGWGVCAALAVASVVSAVVILGGAGHQQSHAPAFGRKVLLSITSGHPQINLDNILHPSQLQVPTLQSLGLTVKLSAPTSTDVNKQYDHYAPSPTIIHEDETVSASKQAVLPTMQPSVSPDHFYQSPEISPSIQSPGQPAPPSLMVSPATQRGNHHLQEQMPAASPSLPVEPHVSHAKIAVNTPAAAPFLPQPPWSSQPPPSSPSTGSQSTQPAPLHRIYGHSPSSFHTPPTGQDTLRVPVASPSGELPSNKKPPQEVVPPAPIAPGSSQDKDGISFARPTNNLPIHSSSPPKGTRETNHLTPAAPPLIHRAIQTPPQQRQHPHSNGPVASPRTTIHPANHGKANRVPVASPLKGRHHHSIPVNNTHGISGAPVVAPSKGRHHRSLPVNRTSVEGPVVSPQISPSIRRRGHGIPVAAPPKEPSSHVPPANHKHHKGSFPVISPAPHRTGNASATSHGHSGLDHGPAPAPLVLPPSNGKDGNPAYAPHHPRQYHSPSYSPEPALPPDNPAFRKPRALAPAPSHSLPPPPPNSYCTALNCKDPMTNSPPGTTCLCVLPIKVELRLGIALYTFFALVSELAQEIASGVFMKQSQVHVMGANAATEDPEKTIVLIDLVPLGASFDNTTTLSVFERFWHKQVIINPTDFGNYDVLYVQYPGLPSSPPSAPGNLNNSLSNGNDQRLHPLAADIGNHRETKSRGIIVIIVLSSVFALILCAGAALVIYFKLRNRHHLTEASLIPEKPADSAIAGSRLESRPISASPSFSSSIVAYKGSAKIFSLVEMDRATQRFDESRIIGEGGFGRVYEGILEDGERVAVKVLKRDDQQGTREFLAEVEMLSRLHHRNLVKLIGICSEEHMRCLVYELVPNGSLEFHLHGSYKDTALLDWDARLKIALGAARGLAYLHEDSSPRVIHRDFKSSNILLEHDFTPKVSDFGLARTAIGEGNEHISTRVMGTFGYVAPEYAMTGHLLVKSDVYSYGVVLLELLTGRKPVDMSRPPGQENLVTWACPFLTNRDGLETLIDASLASSIPLDSIAKVAAIASMCVQPEVDQRPFMGEVVQALKLVCKEGSEFNESTSFSQDLHIQDAEIVSRASLDMDAGPVLSTEQFTASARYDTLDASGSFRRYSSSGPLKVGRTEHNRERGLSTEMEAMPETLYRMRSDPVVDGNVGLAHITVVRAFCSLFPDELHRVASQQNKRTPFAGNQFFNCKSLCGLQKKWRVLSGGLHFKGNFPFPLGRVRVGG</sequence>
<keyword evidence="3 6" id="KW-0547">Nucleotide-binding</keyword>
<dbReference type="InterPro" id="IPR011009">
    <property type="entry name" value="Kinase-like_dom_sf"/>
</dbReference>
<reference evidence="10" key="4">
    <citation type="submission" date="2019-03" db="UniProtKB">
        <authorList>
            <consortium name="EnsemblPlants"/>
        </authorList>
    </citation>
    <scope>IDENTIFICATION</scope>
</reference>
<dbReference type="PROSITE" id="PS50011">
    <property type="entry name" value="PROTEIN_KINASE_DOM"/>
    <property type="match status" value="1"/>
</dbReference>
<dbReference type="Gene3D" id="3.30.200.20">
    <property type="entry name" value="Phosphorylase Kinase, domain 1"/>
    <property type="match status" value="1"/>
</dbReference>
<keyword evidence="1" id="KW-0723">Serine/threonine-protein kinase</keyword>
<keyword evidence="8" id="KW-0472">Membrane</keyword>
<name>A0A453F904_AEGTS</name>
<organism evidence="10 11">
    <name type="scientific">Aegilops tauschii subsp. strangulata</name>
    <name type="common">Goatgrass</name>
    <dbReference type="NCBI Taxonomy" id="200361"/>
    <lineage>
        <taxon>Eukaryota</taxon>
        <taxon>Viridiplantae</taxon>
        <taxon>Streptophyta</taxon>
        <taxon>Embryophyta</taxon>
        <taxon>Tracheophyta</taxon>
        <taxon>Spermatophyta</taxon>
        <taxon>Magnoliopsida</taxon>
        <taxon>Liliopsida</taxon>
        <taxon>Poales</taxon>
        <taxon>Poaceae</taxon>
        <taxon>BOP clade</taxon>
        <taxon>Pooideae</taxon>
        <taxon>Triticodae</taxon>
        <taxon>Triticeae</taxon>
        <taxon>Triticinae</taxon>
        <taxon>Aegilops</taxon>
    </lineage>
</organism>
<feature type="transmembrane region" description="Helical" evidence="8">
    <location>
        <begin position="26"/>
        <end position="48"/>
    </location>
</feature>
<dbReference type="PROSITE" id="PS00107">
    <property type="entry name" value="PROTEIN_KINASE_ATP"/>
    <property type="match status" value="1"/>
</dbReference>
<keyword evidence="8" id="KW-1133">Transmembrane helix</keyword>
<dbReference type="InterPro" id="IPR017441">
    <property type="entry name" value="Protein_kinase_ATP_BS"/>
</dbReference>
<dbReference type="InterPro" id="IPR057597">
    <property type="entry name" value="ALE2_N"/>
</dbReference>
<dbReference type="GO" id="GO:0004674">
    <property type="term" value="F:protein serine/threonine kinase activity"/>
    <property type="evidence" value="ECO:0007669"/>
    <property type="project" value="UniProtKB-KW"/>
</dbReference>
<evidence type="ECO:0000313" key="10">
    <source>
        <dbReference type="EnsemblPlants" id="AET3Gv20612500.16"/>
    </source>
</evidence>
<dbReference type="InterPro" id="IPR008271">
    <property type="entry name" value="Ser/Thr_kinase_AS"/>
</dbReference>
<dbReference type="SUPFAM" id="SSF56112">
    <property type="entry name" value="Protein kinase-like (PK-like)"/>
    <property type="match status" value="1"/>
</dbReference>
<feature type="region of interest" description="Disordered" evidence="7">
    <location>
        <begin position="137"/>
        <end position="195"/>
    </location>
</feature>
<dbReference type="GO" id="GO:0005524">
    <property type="term" value="F:ATP binding"/>
    <property type="evidence" value="ECO:0007669"/>
    <property type="project" value="UniProtKB-UniRule"/>
</dbReference>
<dbReference type="PROSITE" id="PS00108">
    <property type="entry name" value="PROTEIN_KINASE_ST"/>
    <property type="match status" value="1"/>
</dbReference>
<evidence type="ECO:0000259" key="9">
    <source>
        <dbReference type="PROSITE" id="PS50011"/>
    </source>
</evidence>
<evidence type="ECO:0000256" key="8">
    <source>
        <dbReference type="SAM" id="Phobius"/>
    </source>
</evidence>
<feature type="compositionally biased region" description="Polar residues" evidence="7">
    <location>
        <begin position="246"/>
        <end position="258"/>
    </location>
</feature>
<evidence type="ECO:0000256" key="3">
    <source>
        <dbReference type="ARBA" id="ARBA00022741"/>
    </source>
</evidence>
<dbReference type="CDD" id="cd14066">
    <property type="entry name" value="STKc_IRAK"/>
    <property type="match status" value="1"/>
</dbReference>
<evidence type="ECO:0000256" key="2">
    <source>
        <dbReference type="ARBA" id="ARBA00022679"/>
    </source>
</evidence>
<dbReference type="PANTHER" id="PTHR47989:SF45">
    <property type="entry name" value="OS01G0709500 PROTEIN"/>
    <property type="match status" value="1"/>
</dbReference>
<dbReference type="FunFam" id="3.30.200.20:FF:000146">
    <property type="entry name" value="receptor-like serine/threonine-protein kinase ALE2"/>
    <property type="match status" value="1"/>
</dbReference>
<keyword evidence="11" id="KW-1185">Reference proteome</keyword>
<dbReference type="FunFam" id="1.10.510.10:FF:000051">
    <property type="entry name" value="Receptor-like serine/threonine-protein kinase ALE2"/>
    <property type="match status" value="1"/>
</dbReference>
<dbReference type="AlphaFoldDB" id="A0A453F904"/>
<feature type="domain" description="Protein kinase" evidence="9">
    <location>
        <begin position="810"/>
        <end position="1086"/>
    </location>
</feature>
<feature type="region of interest" description="Disordered" evidence="7">
    <location>
        <begin position="338"/>
        <end position="550"/>
    </location>
</feature>
<dbReference type="InterPro" id="IPR000719">
    <property type="entry name" value="Prot_kinase_dom"/>
</dbReference>
<evidence type="ECO:0000313" key="11">
    <source>
        <dbReference type="Proteomes" id="UP000015105"/>
    </source>
</evidence>
<feature type="compositionally biased region" description="Pro residues" evidence="7">
    <location>
        <begin position="213"/>
        <end position="226"/>
    </location>
</feature>
<keyword evidence="8" id="KW-0812">Transmembrane</keyword>
<reference evidence="10" key="3">
    <citation type="journal article" date="2017" name="Nature">
        <title>Genome sequence of the progenitor of the wheat D genome Aegilops tauschii.</title>
        <authorList>
            <person name="Luo M.C."/>
            <person name="Gu Y.Q."/>
            <person name="Puiu D."/>
            <person name="Wang H."/>
            <person name="Twardziok S.O."/>
            <person name="Deal K.R."/>
            <person name="Huo N."/>
            <person name="Zhu T."/>
            <person name="Wang L."/>
            <person name="Wang Y."/>
            <person name="McGuire P.E."/>
            <person name="Liu S."/>
            <person name="Long H."/>
            <person name="Ramasamy R.K."/>
            <person name="Rodriguez J.C."/>
            <person name="Van S.L."/>
            <person name="Yuan L."/>
            <person name="Wang Z."/>
            <person name="Xia Z."/>
            <person name="Xiao L."/>
            <person name="Anderson O.D."/>
            <person name="Ouyang S."/>
            <person name="Liang Y."/>
            <person name="Zimin A.V."/>
            <person name="Pertea G."/>
            <person name="Qi P."/>
            <person name="Bennetzen J.L."/>
            <person name="Dai X."/>
            <person name="Dawson M.W."/>
            <person name="Muller H.G."/>
            <person name="Kugler K."/>
            <person name="Rivarola-Duarte L."/>
            <person name="Spannagl M."/>
            <person name="Mayer K.F.X."/>
            <person name="Lu F.H."/>
            <person name="Bevan M.W."/>
            <person name="Leroy P."/>
            <person name="Li P."/>
            <person name="You F.M."/>
            <person name="Sun Q."/>
            <person name="Liu Z."/>
            <person name="Lyons E."/>
            <person name="Wicker T."/>
            <person name="Salzberg S.L."/>
            <person name="Devos K.M."/>
            <person name="Dvorak J."/>
        </authorList>
    </citation>
    <scope>NUCLEOTIDE SEQUENCE [LARGE SCALE GENOMIC DNA]</scope>
    <source>
        <strain evidence="10">cv. AL8/78</strain>
    </source>
</reference>
<evidence type="ECO:0000256" key="6">
    <source>
        <dbReference type="PROSITE-ProRule" id="PRU10141"/>
    </source>
</evidence>
<dbReference type="Gramene" id="AET3Gv20612500.16">
    <property type="protein sequence ID" value="AET3Gv20612500.16"/>
    <property type="gene ID" value="AET3Gv20612500"/>
</dbReference>
<reference evidence="10" key="5">
    <citation type="journal article" date="2021" name="G3 (Bethesda)">
        <title>Aegilops tauschii genome assembly Aet v5.0 features greater sequence contiguity and improved annotation.</title>
        <authorList>
            <person name="Wang L."/>
            <person name="Zhu T."/>
            <person name="Rodriguez J.C."/>
            <person name="Deal K.R."/>
            <person name="Dubcovsky J."/>
            <person name="McGuire P.E."/>
            <person name="Lux T."/>
            <person name="Spannagl M."/>
            <person name="Mayer K.F.X."/>
            <person name="Baldrich P."/>
            <person name="Meyers B.C."/>
            <person name="Huo N."/>
            <person name="Gu Y.Q."/>
            <person name="Zhou H."/>
            <person name="Devos K.M."/>
            <person name="Bennetzen J.L."/>
            <person name="Unver T."/>
            <person name="Budak H."/>
            <person name="Gulick P.J."/>
            <person name="Galiba G."/>
            <person name="Kalapos B."/>
            <person name="Nelson D.R."/>
            <person name="Li P."/>
            <person name="You F.M."/>
            <person name="Luo M.C."/>
            <person name="Dvorak J."/>
        </authorList>
    </citation>
    <scope>NUCLEOTIDE SEQUENCE [LARGE SCALE GENOMIC DNA]</scope>
    <source>
        <strain evidence="10">cv. AL8/78</strain>
    </source>
</reference>
<dbReference type="Pfam" id="PF07714">
    <property type="entry name" value="PK_Tyr_Ser-Thr"/>
    <property type="match status" value="1"/>
</dbReference>
<protein>
    <recommendedName>
        <fullName evidence="9">Protein kinase domain-containing protein</fullName>
    </recommendedName>
</protein>
<dbReference type="STRING" id="200361.A0A453F904"/>
<reference evidence="11" key="2">
    <citation type="journal article" date="2017" name="Nat. Plants">
        <title>The Aegilops tauschii genome reveals multiple impacts of transposons.</title>
        <authorList>
            <person name="Zhao G."/>
            <person name="Zou C."/>
            <person name="Li K."/>
            <person name="Wang K."/>
            <person name="Li T."/>
            <person name="Gao L."/>
            <person name="Zhang X."/>
            <person name="Wang H."/>
            <person name="Yang Z."/>
            <person name="Liu X."/>
            <person name="Jiang W."/>
            <person name="Mao L."/>
            <person name="Kong X."/>
            <person name="Jiao Y."/>
            <person name="Jia J."/>
        </authorList>
    </citation>
    <scope>NUCLEOTIDE SEQUENCE [LARGE SCALE GENOMIC DNA]</scope>
    <source>
        <strain evidence="11">cv. AL8/78</strain>
    </source>
</reference>
<dbReference type="PANTHER" id="PTHR47989">
    <property type="entry name" value="OS01G0750732 PROTEIN"/>
    <property type="match status" value="1"/>
</dbReference>
<keyword evidence="4" id="KW-0418">Kinase</keyword>
<dbReference type="InterPro" id="IPR001245">
    <property type="entry name" value="Ser-Thr/Tyr_kinase_cat_dom"/>
</dbReference>
<evidence type="ECO:0000256" key="5">
    <source>
        <dbReference type="ARBA" id="ARBA00022840"/>
    </source>
</evidence>
<reference evidence="11" key="1">
    <citation type="journal article" date="2014" name="Science">
        <title>Ancient hybridizations among the ancestral genomes of bread wheat.</title>
        <authorList>
            <consortium name="International Wheat Genome Sequencing Consortium,"/>
            <person name="Marcussen T."/>
            <person name="Sandve S.R."/>
            <person name="Heier L."/>
            <person name="Spannagl M."/>
            <person name="Pfeifer M."/>
            <person name="Jakobsen K.S."/>
            <person name="Wulff B.B."/>
            <person name="Steuernagel B."/>
            <person name="Mayer K.F."/>
            <person name="Olsen O.A."/>
        </authorList>
    </citation>
    <scope>NUCLEOTIDE SEQUENCE [LARGE SCALE GENOMIC DNA]</scope>
    <source>
        <strain evidence="11">cv. AL8/78</strain>
    </source>
</reference>
<feature type="binding site" evidence="6">
    <location>
        <position position="838"/>
    </location>
    <ligand>
        <name>ATP</name>
        <dbReference type="ChEBI" id="CHEBI:30616"/>
    </ligand>
</feature>
<feature type="transmembrane region" description="Helical" evidence="8">
    <location>
        <begin position="721"/>
        <end position="745"/>
    </location>
</feature>
<evidence type="ECO:0000256" key="1">
    <source>
        <dbReference type="ARBA" id="ARBA00022527"/>
    </source>
</evidence>
<feature type="compositionally biased region" description="Polar residues" evidence="7">
    <location>
        <begin position="302"/>
        <end position="315"/>
    </location>
</feature>